<keyword evidence="1" id="KW-0479">Metal-binding</keyword>
<name>A0A2N9GST4_FAGSY</name>
<dbReference type="Pfam" id="PF13966">
    <property type="entry name" value="zf-RVT"/>
    <property type="match status" value="1"/>
</dbReference>
<keyword evidence="1" id="KW-0863">Zinc-finger</keyword>
<evidence type="ECO:0000313" key="4">
    <source>
        <dbReference type="EMBL" id="SPD02553.1"/>
    </source>
</evidence>
<dbReference type="InterPro" id="IPR002156">
    <property type="entry name" value="RNaseH_domain"/>
</dbReference>
<dbReference type="Pfam" id="PF00078">
    <property type="entry name" value="RVT_1"/>
    <property type="match status" value="1"/>
</dbReference>
<dbReference type="InterPro" id="IPR000477">
    <property type="entry name" value="RT_dom"/>
</dbReference>
<feature type="domain" description="CCHC-type" evidence="2">
    <location>
        <begin position="257"/>
        <end position="272"/>
    </location>
</feature>
<proteinExistence type="predicted"/>
<dbReference type="InterPro" id="IPR036397">
    <property type="entry name" value="RNaseH_sf"/>
</dbReference>
<dbReference type="Pfam" id="PF14392">
    <property type="entry name" value="zf-CCHC_4"/>
    <property type="match status" value="1"/>
</dbReference>
<dbReference type="InterPro" id="IPR025836">
    <property type="entry name" value="Zn_knuckle_CX2CX4HX4C"/>
</dbReference>
<evidence type="ECO:0008006" key="5">
    <source>
        <dbReference type="Google" id="ProtNLM"/>
    </source>
</evidence>
<protein>
    <recommendedName>
        <fullName evidence="5">CCHC-type domain-containing protein</fullName>
    </recommendedName>
</protein>
<accession>A0A2N9GST4</accession>
<evidence type="ECO:0000259" key="2">
    <source>
        <dbReference type="PROSITE" id="PS50158"/>
    </source>
</evidence>
<dbReference type="SUPFAM" id="SSF56672">
    <property type="entry name" value="DNA/RNA polymerases"/>
    <property type="match status" value="1"/>
</dbReference>
<dbReference type="Pfam" id="PF13456">
    <property type="entry name" value="RVT_3"/>
    <property type="match status" value="1"/>
</dbReference>
<dbReference type="InterPro" id="IPR044730">
    <property type="entry name" value="RNase_H-like_dom_plant"/>
</dbReference>
<dbReference type="PROSITE" id="PS50158">
    <property type="entry name" value="ZF_CCHC"/>
    <property type="match status" value="1"/>
</dbReference>
<dbReference type="InterPro" id="IPR036691">
    <property type="entry name" value="Endo/exonu/phosph_ase_sf"/>
</dbReference>
<dbReference type="GO" id="GO:0008270">
    <property type="term" value="F:zinc ion binding"/>
    <property type="evidence" value="ECO:0007669"/>
    <property type="project" value="UniProtKB-KW"/>
</dbReference>
<dbReference type="GO" id="GO:0004523">
    <property type="term" value="F:RNA-DNA hybrid ribonuclease activity"/>
    <property type="evidence" value="ECO:0007669"/>
    <property type="project" value="InterPro"/>
</dbReference>
<gene>
    <name evidence="4" type="ORF">FSB_LOCUS30435</name>
</gene>
<organism evidence="4">
    <name type="scientific">Fagus sylvatica</name>
    <name type="common">Beechnut</name>
    <dbReference type="NCBI Taxonomy" id="28930"/>
    <lineage>
        <taxon>Eukaryota</taxon>
        <taxon>Viridiplantae</taxon>
        <taxon>Streptophyta</taxon>
        <taxon>Embryophyta</taxon>
        <taxon>Tracheophyta</taxon>
        <taxon>Spermatophyta</taxon>
        <taxon>Magnoliopsida</taxon>
        <taxon>eudicotyledons</taxon>
        <taxon>Gunneridae</taxon>
        <taxon>Pentapetalae</taxon>
        <taxon>rosids</taxon>
        <taxon>fabids</taxon>
        <taxon>Fagales</taxon>
        <taxon>Fagaceae</taxon>
        <taxon>Fagus</taxon>
    </lineage>
</organism>
<dbReference type="CDD" id="cd06222">
    <property type="entry name" value="RNase_H_like"/>
    <property type="match status" value="1"/>
</dbReference>
<dbReference type="PANTHER" id="PTHR33116">
    <property type="entry name" value="REVERSE TRANSCRIPTASE ZINC-BINDING DOMAIN-CONTAINING PROTEIN-RELATED-RELATED"/>
    <property type="match status" value="1"/>
</dbReference>
<dbReference type="InterPro" id="IPR001878">
    <property type="entry name" value="Znf_CCHC"/>
</dbReference>
<dbReference type="PANTHER" id="PTHR33116:SF86">
    <property type="entry name" value="REVERSE TRANSCRIPTASE DOMAIN-CONTAINING PROTEIN"/>
    <property type="match status" value="1"/>
</dbReference>
<reference evidence="4" key="1">
    <citation type="submission" date="2018-02" db="EMBL/GenBank/DDBJ databases">
        <authorList>
            <person name="Cohen D.B."/>
            <person name="Kent A.D."/>
        </authorList>
    </citation>
    <scope>NUCLEOTIDE SEQUENCE</scope>
</reference>
<dbReference type="Gene3D" id="3.60.10.10">
    <property type="entry name" value="Endonuclease/exonuclease/phosphatase"/>
    <property type="match status" value="1"/>
</dbReference>
<dbReference type="EMBL" id="OIVN01002319">
    <property type="protein sequence ID" value="SPD02553.1"/>
    <property type="molecule type" value="Genomic_DNA"/>
</dbReference>
<dbReference type="InterPro" id="IPR005135">
    <property type="entry name" value="Endo/exonuclease/phosphatase"/>
</dbReference>
<dbReference type="InterPro" id="IPR026960">
    <property type="entry name" value="RVT-Znf"/>
</dbReference>
<evidence type="ECO:0000256" key="1">
    <source>
        <dbReference type="PROSITE-ProRule" id="PRU00047"/>
    </source>
</evidence>
<dbReference type="CDD" id="cd01650">
    <property type="entry name" value="RT_nLTR_like"/>
    <property type="match status" value="1"/>
</dbReference>
<dbReference type="GO" id="GO:0003676">
    <property type="term" value="F:nucleic acid binding"/>
    <property type="evidence" value="ECO:0007669"/>
    <property type="project" value="InterPro"/>
</dbReference>
<dbReference type="SUPFAM" id="SSF56219">
    <property type="entry name" value="DNase I-like"/>
    <property type="match status" value="1"/>
</dbReference>
<evidence type="ECO:0000259" key="3">
    <source>
        <dbReference type="PROSITE" id="PS50878"/>
    </source>
</evidence>
<dbReference type="Gene3D" id="3.30.420.10">
    <property type="entry name" value="Ribonuclease H-like superfamily/Ribonuclease H"/>
    <property type="match status" value="1"/>
</dbReference>
<dbReference type="PROSITE" id="PS50878">
    <property type="entry name" value="RT_POL"/>
    <property type="match status" value="1"/>
</dbReference>
<dbReference type="InterPro" id="IPR043502">
    <property type="entry name" value="DNA/RNA_pol_sf"/>
</dbReference>
<keyword evidence="1" id="KW-0862">Zinc</keyword>
<feature type="domain" description="Reverse transcriptase" evidence="3">
    <location>
        <begin position="922"/>
        <end position="1206"/>
    </location>
</feature>
<sequence length="1764" mass="198814">MLKSNGPNSISKDALRDEDYSYIRILSQGHGFESWEHHVVGGGGIVGVNSATLATGCDVECHKRLWLHWTPIGVQMRWSKARSKKWYQSHPLGFWTDLLLNYGPRVWLVQQGKALMDSLIAKTKKLGWNSQPLKLEVEPSAEEKSKLLLIGKVLTHKVLSRMVVKEIIAKAWNTTQEIHGLPLDRHNIANAQKIGKMVGPVLEEDISGGGVDGARKFIRVRVGVDITRPLPTGFPLEREGLPVLWIPFKFEKLGSFCYGCGILGHEIKDCPDSETQKLRKEGIILGIHGNWLRAESKEFQPGINLEELKNANMSGKRCSAGTSSNETSSPWINAVQLARDVWEEMQCRDLMDESEPSAAKVVEDSALGTVENDYSKEVMHSCISGPSTEVGPQLIDDNSCSPADTHKNSIGSGEPRPIKRKLEVDHSEDLKLKKARGELNTLSETEDTGHTVPKKTETKVRARGKTIKALARANQSRYDEASHAKELQIVNPPSDPLPTVEVGAPTVRAIKALARGEGPDVLFLSETKVKSPRIEKLRSSMSFFGSHCVDCVGKAGGLALFWKAGIELEVVFENKYVMASLIYSDPPDTTWLLLTIHGPPYLAKKRKFWKLMEELVSSFSGHWLLLGDLNSINETSEKKGGSSRGDVSSRSFREFVRSVGAVDLGFNGPRFTWSNRRVGLANIRERLDRGICNVDWQGLFPRAGIRHLTAPNSDHNPILLDTIMEKPQGSKPFRFEAMWTKEESSSEVVKKAWLISVEGSQVHRLVQKCQSVQREFKEWNKKFFGIAKDRIREIEQKLLMIQDADPTQENLELEASLYMELNQWLEREELKWKQKSRELWLKEGDSNSKFFHASTLIRRRRNFISEIKLDSGQWIHTREDIEQYFTSKFQMLYNSSLPQIPEDINELLSPCISEAENAEFSNIPEPLEIKEAVWEMHPLKAPGPDGLPGLFFKHYWEIVGPQIISAVQDFFQHVNRLRPLLAKIIDPAQSAFVPKRWITENVVIAQEIVHSFKNTKKKKGFVGFKLDFHKAYDSLEWNFIMAVLKALGFNQYSSQLIHQCISTVTYTLLLNGTKSSSFSPSRGIRQGDPLSPYLFILCSEVLARLINREESRGSISGVKVAVGAPSISKLLYADDVLLFCEAKISEVNSLMKCVELYSQWSGLTLSIDKSGLFVSKGVHTQFSRQVKRIWGFKQLSKNVKYLGMPLFLSSNKSKDLSFVKEKLEARVQGWKSKTLSWAGRATLIKSVALATPIYGMASFKFPKGLCEELDAIVRKFWWSPKSNSNRFFTPLAWAKLCKPRSLGGLGFREFERFNEAMLAKLAWWVLSNRDSFCVKVLRAKYHVGNQWLQSNAAKSASFTWRGLEGVRSLLSQGACMLVGSGEQILVWNDPWIPNMPHCKPQSRIPMDIPPVIAVESLMTQDKRGWDLSKLQNLFDDATIQAILNIPKWTTAQRDQWIWRKNFSGSLTVKSAYKEAINLRSPGTISVDLGISLGKFAVDIDDLCPMCNHQPETIIHLFWECSFSRALWFGSSWSIKTECFNMVDAVSLIEFFHYPPIELCFNQEDKENFLLVGAITLDQIWKIRNLRVHEAKVVDVDKALHDIQMRSREFWYVQKIPSFAGCTAIEGVWKKPSQGCLKFNCDAAVGSLFSCIAVVARDWRGTVVLATSKKVNTTIPLQAEAEAILWATQLAEDLEVTEGWFESDSKLCMDAVLGTSSIPWRAQGIINSIKHSFVNHPSWLGSWVPRKANGAPHALAADLGLLPII</sequence>
<dbReference type="Pfam" id="PF03372">
    <property type="entry name" value="Exo_endo_phos"/>
    <property type="match status" value="1"/>
</dbReference>